<keyword evidence="6 15" id="KW-0853">WD repeat</keyword>
<evidence type="ECO:0000313" key="16">
    <source>
        <dbReference type="Ensembl" id="ENSPTEP00000006661.1"/>
    </source>
</evidence>
<evidence type="ECO:0000256" key="3">
    <source>
        <dbReference type="ARBA" id="ARBA00010102"/>
    </source>
</evidence>
<evidence type="ECO:0000256" key="8">
    <source>
        <dbReference type="ARBA" id="ARBA00022816"/>
    </source>
</evidence>
<keyword evidence="12" id="KW-0458">Lysosome</keyword>
<evidence type="ECO:0000256" key="5">
    <source>
        <dbReference type="ARBA" id="ARBA00022448"/>
    </source>
</evidence>
<evidence type="ECO:0000256" key="6">
    <source>
        <dbReference type="ARBA" id="ARBA00022574"/>
    </source>
</evidence>
<keyword evidence="10" id="KW-0811">Translocation</keyword>
<keyword evidence="7" id="KW-0677">Repeat</keyword>
<comment type="subcellular location">
    <subcellularLocation>
        <location evidence="2">Lysosome membrane</location>
    </subcellularLocation>
    <subcellularLocation>
        <location evidence="1">Nucleus</location>
        <location evidence="1">Nuclear pore complex</location>
    </subcellularLocation>
</comment>
<reference evidence="16" key="1">
    <citation type="submission" date="2025-08" db="UniProtKB">
        <authorList>
            <consortium name="Ensembl"/>
        </authorList>
    </citation>
    <scope>IDENTIFICATION</scope>
</reference>
<dbReference type="Gene3D" id="2.130.10.10">
    <property type="entry name" value="YVTN repeat-like/Quinoprotein amine dehydrogenase"/>
    <property type="match status" value="1"/>
</dbReference>
<sequence length="301" mass="34325">MVFNSNHLNSINDCELDYYSRKLATCSSDNTVKIFDVSLSREPICITELKDHSSAVWKVCWSHPKYGSLLASCSYDKNIIIYKEVSINKYEMIYINNEHKSSVNYIEWSPYEYGLHLGCASSDGSLSIISYIFNKNIQHEGDGYWIKHSVKGHLNGATCLSWEKPFNYILNNNKHIKDNSSDTTSTFKLVSGGYDSQVIVWAYDNNIKEFHKLFQMNDKPHTAAIKDVSWRPNINNSTNLIASCSDDKQVIIWKEEISNNKWVNEQVIKLEDKINKLSWSPNGTILAVASGQMNPPPPPPQ</sequence>
<dbReference type="SUPFAM" id="SSF50978">
    <property type="entry name" value="WD40 repeat-like"/>
    <property type="match status" value="1"/>
</dbReference>
<protein>
    <recommendedName>
        <fullName evidence="4">Protein SEC13 homolog</fullName>
    </recommendedName>
</protein>
<keyword evidence="13" id="KW-0539">Nucleus</keyword>
<dbReference type="GO" id="GO:0090114">
    <property type="term" value="P:COPII-coated vesicle budding"/>
    <property type="evidence" value="ECO:0007669"/>
    <property type="project" value="TreeGrafter"/>
</dbReference>
<dbReference type="Pfam" id="PF00400">
    <property type="entry name" value="WD40"/>
    <property type="match status" value="3"/>
</dbReference>
<dbReference type="GO" id="GO:0005198">
    <property type="term" value="F:structural molecule activity"/>
    <property type="evidence" value="ECO:0007669"/>
    <property type="project" value="InterPro"/>
</dbReference>
<dbReference type="GO" id="GO:0031080">
    <property type="term" value="C:nuclear pore outer ring"/>
    <property type="evidence" value="ECO:0007669"/>
    <property type="project" value="TreeGrafter"/>
</dbReference>
<keyword evidence="9" id="KW-0653">Protein transport</keyword>
<evidence type="ECO:0000256" key="4">
    <source>
        <dbReference type="ARBA" id="ARBA00019195"/>
    </source>
</evidence>
<evidence type="ECO:0000256" key="14">
    <source>
        <dbReference type="ARBA" id="ARBA00045501"/>
    </source>
</evidence>
<dbReference type="SMART" id="SM00320">
    <property type="entry name" value="WD40"/>
    <property type="match status" value="6"/>
</dbReference>
<dbReference type="GO" id="GO:0051028">
    <property type="term" value="P:mRNA transport"/>
    <property type="evidence" value="ECO:0007669"/>
    <property type="project" value="UniProtKB-KW"/>
</dbReference>
<evidence type="ECO:0000256" key="15">
    <source>
        <dbReference type="PROSITE-ProRule" id="PRU00221"/>
    </source>
</evidence>
<dbReference type="GO" id="GO:0005765">
    <property type="term" value="C:lysosomal membrane"/>
    <property type="evidence" value="ECO:0007669"/>
    <property type="project" value="UniProtKB-SubCell"/>
</dbReference>
<dbReference type="InterPro" id="IPR036322">
    <property type="entry name" value="WD40_repeat_dom_sf"/>
</dbReference>
<feature type="repeat" description="WD" evidence="15">
    <location>
        <begin position="218"/>
        <end position="254"/>
    </location>
</feature>
<dbReference type="GO" id="GO:0030127">
    <property type="term" value="C:COPII vesicle coat"/>
    <property type="evidence" value="ECO:0007669"/>
    <property type="project" value="TreeGrafter"/>
</dbReference>
<accession>A0A8C9GMB9</accession>
<name>A0A8C9GMB9_9PRIM</name>
<evidence type="ECO:0000256" key="10">
    <source>
        <dbReference type="ARBA" id="ARBA00023010"/>
    </source>
</evidence>
<dbReference type="InterPro" id="IPR037363">
    <property type="entry name" value="Sec13/Seh1_fam"/>
</dbReference>
<dbReference type="FunFam" id="2.130.10.10:FF:000655">
    <property type="entry name" value="Protein transport protein SEC13"/>
    <property type="match status" value="1"/>
</dbReference>
<evidence type="ECO:0000313" key="17">
    <source>
        <dbReference type="Proteomes" id="UP000694416"/>
    </source>
</evidence>
<dbReference type="InterPro" id="IPR001680">
    <property type="entry name" value="WD40_rpt"/>
</dbReference>
<dbReference type="GO" id="GO:0006606">
    <property type="term" value="P:protein import into nucleus"/>
    <property type="evidence" value="ECO:0007669"/>
    <property type="project" value="TreeGrafter"/>
</dbReference>
<evidence type="ECO:0000256" key="1">
    <source>
        <dbReference type="ARBA" id="ARBA00004567"/>
    </source>
</evidence>
<keyword evidence="8" id="KW-0509">mRNA transport</keyword>
<proteinExistence type="inferred from homology"/>
<dbReference type="InterPro" id="IPR015943">
    <property type="entry name" value="WD40/YVTN_repeat-like_dom_sf"/>
</dbReference>
<evidence type="ECO:0000256" key="7">
    <source>
        <dbReference type="ARBA" id="ARBA00022737"/>
    </source>
</evidence>
<reference evidence="16" key="2">
    <citation type="submission" date="2025-09" db="UniProtKB">
        <authorList>
            <consortium name="Ensembl"/>
        </authorList>
    </citation>
    <scope>IDENTIFICATION</scope>
</reference>
<dbReference type="Proteomes" id="UP000694416">
    <property type="component" value="Unplaced"/>
</dbReference>
<dbReference type="PROSITE" id="PS50082">
    <property type="entry name" value="WD_REPEATS_2"/>
    <property type="match status" value="1"/>
</dbReference>
<dbReference type="PANTHER" id="PTHR11024:SF2">
    <property type="entry name" value="PROTEIN SEC13 HOMOLOG"/>
    <property type="match status" value="1"/>
</dbReference>
<dbReference type="PANTHER" id="PTHR11024">
    <property type="entry name" value="NUCLEAR PORE COMPLEX PROTEIN SEC13 / SEH1 FAMILY MEMBER"/>
    <property type="match status" value="1"/>
</dbReference>
<organism evidence="16 17">
    <name type="scientific">Piliocolobus tephrosceles</name>
    <name type="common">Ugandan red Colobus</name>
    <dbReference type="NCBI Taxonomy" id="591936"/>
    <lineage>
        <taxon>Eukaryota</taxon>
        <taxon>Metazoa</taxon>
        <taxon>Chordata</taxon>
        <taxon>Craniata</taxon>
        <taxon>Vertebrata</taxon>
        <taxon>Euteleostomi</taxon>
        <taxon>Mammalia</taxon>
        <taxon>Eutheria</taxon>
        <taxon>Euarchontoglires</taxon>
        <taxon>Primates</taxon>
        <taxon>Haplorrhini</taxon>
        <taxon>Catarrhini</taxon>
        <taxon>Cercopithecidae</taxon>
        <taxon>Colobinae</taxon>
        <taxon>Piliocolobus</taxon>
    </lineage>
</organism>
<comment type="similarity">
    <text evidence="3">Belongs to the WD repeat SEC13 family.</text>
</comment>
<keyword evidence="5" id="KW-0813">Transport</keyword>
<comment type="function">
    <text evidence="14">As a component of the GATOR2 complex, functions as an activator of the amino acid-sensing branch of the mTORC1 signaling pathway. The GATOR2 complex indirectly activates mTORC1 through the inhibition of the GATOR1 subcomplex. GATOR2 probably acts as an E3 ubiquitin-protein ligase toward GATOR1. In the presence of abundant amino acids, the GATOR2 complex mediates ubiquitination of the NPRL2 core component of the GATOR1 complex, leading to GATOR1 inactivation. In the absence of amino acids, GATOR2 is inhibited, activating the GATOR1 complex. Within the GATOR2 complex, SEC13 and SEH1L are required to stabilize the complex.</text>
</comment>
<dbReference type="AlphaFoldDB" id="A0A8C9GMB9"/>
<evidence type="ECO:0000256" key="13">
    <source>
        <dbReference type="ARBA" id="ARBA00023242"/>
    </source>
</evidence>
<evidence type="ECO:0000256" key="2">
    <source>
        <dbReference type="ARBA" id="ARBA00004656"/>
    </source>
</evidence>
<dbReference type="Ensembl" id="ENSPTET00000010230.1">
    <property type="protein sequence ID" value="ENSPTEP00000006661.1"/>
    <property type="gene ID" value="ENSPTEG00000007639.1"/>
</dbReference>
<keyword evidence="17" id="KW-1185">Reference proteome</keyword>
<evidence type="ECO:0000256" key="12">
    <source>
        <dbReference type="ARBA" id="ARBA00023228"/>
    </source>
</evidence>
<evidence type="ECO:0000256" key="9">
    <source>
        <dbReference type="ARBA" id="ARBA00022927"/>
    </source>
</evidence>
<evidence type="ECO:0000256" key="11">
    <source>
        <dbReference type="ARBA" id="ARBA00023132"/>
    </source>
</evidence>
<keyword evidence="11" id="KW-0906">Nuclear pore complex</keyword>